<name>Q08QY3_STIAD</name>
<dbReference type="CDD" id="cd03207">
    <property type="entry name" value="GST_C_8"/>
    <property type="match status" value="1"/>
</dbReference>
<dbReference type="AlphaFoldDB" id="Q08QY3"/>
<dbReference type="InterPro" id="IPR036282">
    <property type="entry name" value="Glutathione-S-Trfase_C_sf"/>
</dbReference>
<dbReference type="SUPFAM" id="SSF47616">
    <property type="entry name" value="GST C-terminal domain-like"/>
    <property type="match status" value="1"/>
</dbReference>
<dbReference type="Proteomes" id="UP000001351">
    <property type="component" value="Chromosome"/>
</dbReference>
<dbReference type="EMBL" id="AAMD01000197">
    <property type="protein sequence ID" value="EAU62897.1"/>
    <property type="molecule type" value="Genomic_DNA"/>
</dbReference>
<dbReference type="Pfam" id="PF02798">
    <property type="entry name" value="GST_N"/>
    <property type="match status" value="1"/>
</dbReference>
<dbReference type="RefSeq" id="WP_002618442.1">
    <property type="nucleotide sequence ID" value="NC_014623.1"/>
</dbReference>
<organism evidence="4 6">
    <name type="scientific">Stigmatella aurantiaca (strain DW4/3-1)</name>
    <dbReference type="NCBI Taxonomy" id="378806"/>
    <lineage>
        <taxon>Bacteria</taxon>
        <taxon>Pseudomonadati</taxon>
        <taxon>Myxococcota</taxon>
        <taxon>Myxococcia</taxon>
        <taxon>Myxococcales</taxon>
        <taxon>Cystobacterineae</taxon>
        <taxon>Archangiaceae</taxon>
        <taxon>Stigmatella</taxon>
    </lineage>
</organism>
<dbReference type="PROSITE" id="PS50405">
    <property type="entry name" value="GST_CTER"/>
    <property type="match status" value="1"/>
</dbReference>
<evidence type="ECO:0000259" key="2">
    <source>
        <dbReference type="PROSITE" id="PS50405"/>
    </source>
</evidence>
<reference evidence="4 6" key="1">
    <citation type="submission" date="2006-04" db="EMBL/GenBank/DDBJ databases">
        <authorList>
            <person name="Nierman W.C."/>
        </authorList>
    </citation>
    <scope>NUCLEOTIDE SEQUENCE [LARGE SCALE GENOMIC DNA]</scope>
    <source>
        <strain evidence="4 6">DW4/3-1</strain>
    </source>
</reference>
<dbReference type="InterPro" id="IPR004045">
    <property type="entry name" value="Glutathione_S-Trfase_N"/>
</dbReference>
<dbReference type="PANTHER" id="PTHR44051">
    <property type="entry name" value="GLUTATHIONE S-TRANSFERASE-RELATED"/>
    <property type="match status" value="1"/>
</dbReference>
<dbReference type="Gene3D" id="1.20.1050.10">
    <property type="match status" value="1"/>
</dbReference>
<keyword evidence="5" id="KW-1185">Reference proteome</keyword>
<dbReference type="OrthoDB" id="9797500at2"/>
<reference evidence="3 5" key="2">
    <citation type="journal article" date="2011" name="Mol. Biol. Evol.">
        <title>Comparative genomic analysis of fruiting body formation in Myxococcales.</title>
        <authorList>
            <person name="Huntley S."/>
            <person name="Hamann N."/>
            <person name="Wegener-Feldbrugge S."/>
            <person name="Treuner-Lange A."/>
            <person name="Kube M."/>
            <person name="Reinhardt R."/>
            <person name="Klages S."/>
            <person name="Muller R."/>
            <person name="Ronning C.M."/>
            <person name="Nierman W.C."/>
            <person name="Sogaard-Andersen L."/>
        </authorList>
    </citation>
    <scope>NUCLEOTIDE SEQUENCE [LARGE SCALE GENOMIC DNA]</scope>
    <source>
        <strain evidence="3 5">DW4/3-1</strain>
    </source>
</reference>
<feature type="domain" description="GST N-terminal" evidence="1">
    <location>
        <begin position="27"/>
        <end position="91"/>
    </location>
</feature>
<dbReference type="PANTHER" id="PTHR44051:SF8">
    <property type="entry name" value="GLUTATHIONE S-TRANSFERASE GSTA"/>
    <property type="match status" value="1"/>
</dbReference>
<dbReference type="Gene3D" id="3.40.30.10">
    <property type="entry name" value="Glutaredoxin"/>
    <property type="match status" value="1"/>
</dbReference>
<evidence type="ECO:0000313" key="4">
    <source>
        <dbReference type="EMBL" id="EAU62897.1"/>
    </source>
</evidence>
<dbReference type="InterPro" id="IPR040079">
    <property type="entry name" value="Glutathione_S-Trfase"/>
</dbReference>
<dbReference type="Proteomes" id="UP000032702">
    <property type="component" value="Unassembled WGS sequence"/>
</dbReference>
<dbReference type="SFLD" id="SFLDS00019">
    <property type="entry name" value="Glutathione_Transferase_(cytos"/>
    <property type="match status" value="1"/>
</dbReference>
<dbReference type="SUPFAM" id="SSF52833">
    <property type="entry name" value="Thioredoxin-like"/>
    <property type="match status" value="1"/>
</dbReference>
<dbReference type="STRING" id="378806.STAUR_7383"/>
<dbReference type="InterPro" id="IPR010987">
    <property type="entry name" value="Glutathione-S-Trfase_C-like"/>
</dbReference>
<accession>Q08QY3</accession>
<dbReference type="KEGG" id="sur:STAUR_7383"/>
<evidence type="ECO:0000313" key="6">
    <source>
        <dbReference type="Proteomes" id="UP000032702"/>
    </source>
</evidence>
<proteinExistence type="predicted"/>
<evidence type="ECO:0000259" key="1">
    <source>
        <dbReference type="PROSITE" id="PS50404"/>
    </source>
</evidence>
<sequence length="223" mass="24983">MTTPQAIQVSVLGWAPPIVHGLVRDLRVRWALEEAGWPYSEHVVNQAEQASAKYRELQPFGQVPAMQCDGLKLFESGAIVHYISERSPALMPDDPAARSQVTAWMFGALNSIEPPIMMLNVLDMIYQGPKGDEYNGLRAWVAGWVESRLDVLGGVLEGKEYVLGRFTAADVLLTTVLRILRDTDYVTKRSVLDAYQRRCEARPAFKKALKDHMASFEKHAPKT</sequence>
<gene>
    <name evidence="3" type="ordered locus">STAUR_7383</name>
    <name evidence="4" type="ORF">STIAU_5508</name>
</gene>
<dbReference type="EMBL" id="CP002271">
    <property type="protein sequence ID" value="ADO75139.1"/>
    <property type="molecule type" value="Genomic_DNA"/>
</dbReference>
<dbReference type="PROSITE" id="PS50404">
    <property type="entry name" value="GST_NTER"/>
    <property type="match status" value="1"/>
</dbReference>
<protein>
    <submittedName>
        <fullName evidence="3">Glutathione S-transferase domain protein</fullName>
    </submittedName>
    <submittedName>
        <fullName evidence="4">Glutathione S-transferase family protein</fullName>
    </submittedName>
</protein>
<dbReference type="GO" id="GO:0016740">
    <property type="term" value="F:transferase activity"/>
    <property type="evidence" value="ECO:0007669"/>
    <property type="project" value="UniProtKB-KW"/>
</dbReference>
<dbReference type="InterPro" id="IPR036249">
    <property type="entry name" value="Thioredoxin-like_sf"/>
</dbReference>
<dbReference type="CDD" id="cd03046">
    <property type="entry name" value="GST_N_GTT1_like"/>
    <property type="match status" value="1"/>
</dbReference>
<dbReference type="eggNOG" id="COG0625">
    <property type="taxonomic scope" value="Bacteria"/>
</dbReference>
<dbReference type="HOGENOM" id="CLU_011226_6_4_7"/>
<evidence type="ECO:0000313" key="5">
    <source>
        <dbReference type="Proteomes" id="UP000001351"/>
    </source>
</evidence>
<feature type="domain" description="GST C-terminal" evidence="2">
    <location>
        <begin position="94"/>
        <end position="223"/>
    </location>
</feature>
<keyword evidence="4" id="KW-0808">Transferase</keyword>
<dbReference type="PATRIC" id="fig|378806.16.peg.1733"/>
<dbReference type="SFLD" id="SFLDG00358">
    <property type="entry name" value="Main_(cytGST)"/>
    <property type="match status" value="1"/>
</dbReference>
<evidence type="ECO:0000313" key="3">
    <source>
        <dbReference type="EMBL" id="ADO75139.1"/>
    </source>
</evidence>